<evidence type="ECO:0000256" key="5">
    <source>
        <dbReference type="PROSITE-ProRule" id="PRU00169"/>
    </source>
</evidence>
<dbReference type="SUPFAM" id="SSF52172">
    <property type="entry name" value="CheY-like"/>
    <property type="match status" value="1"/>
</dbReference>
<evidence type="ECO:0000313" key="9">
    <source>
        <dbReference type="Proteomes" id="UP001231924"/>
    </source>
</evidence>
<comment type="caution">
    <text evidence="8">The sequence shown here is derived from an EMBL/GenBank/DDBJ whole genome shotgun (WGS) entry which is preliminary data.</text>
</comment>
<feature type="modified residue" description="4-aspartylphosphate" evidence="5">
    <location>
        <position position="55"/>
    </location>
</feature>
<evidence type="ECO:0000313" key="8">
    <source>
        <dbReference type="EMBL" id="MDL5160014.1"/>
    </source>
</evidence>
<dbReference type="PANTHER" id="PTHR43214:SF24">
    <property type="entry name" value="TRANSCRIPTIONAL REGULATORY PROTEIN NARL-RELATED"/>
    <property type="match status" value="1"/>
</dbReference>
<dbReference type="RefSeq" id="WP_286056621.1">
    <property type="nucleotide sequence ID" value="NZ_JASVWF010000009.1"/>
</dbReference>
<dbReference type="InterPro" id="IPR039420">
    <property type="entry name" value="WalR-like"/>
</dbReference>
<dbReference type="EMBL" id="JASVWF010000009">
    <property type="protein sequence ID" value="MDL5160014.1"/>
    <property type="molecule type" value="Genomic_DNA"/>
</dbReference>
<dbReference type="PROSITE" id="PS00622">
    <property type="entry name" value="HTH_LUXR_1"/>
    <property type="match status" value="1"/>
</dbReference>
<evidence type="ECO:0000256" key="3">
    <source>
        <dbReference type="ARBA" id="ARBA00023125"/>
    </source>
</evidence>
<dbReference type="SUPFAM" id="SSF46894">
    <property type="entry name" value="C-terminal effector domain of the bipartite response regulators"/>
    <property type="match status" value="1"/>
</dbReference>
<dbReference type="Pfam" id="PF00072">
    <property type="entry name" value="Response_reg"/>
    <property type="match status" value="1"/>
</dbReference>
<keyword evidence="2" id="KW-0805">Transcription regulation</keyword>
<dbReference type="InterPro" id="IPR016032">
    <property type="entry name" value="Sig_transdc_resp-reg_C-effctor"/>
</dbReference>
<reference evidence="8 9" key="1">
    <citation type="submission" date="2023-06" db="EMBL/GenBank/DDBJ databases">
        <title>Actinomycetospora Odt1-22.</title>
        <authorList>
            <person name="Supong K."/>
        </authorList>
    </citation>
    <scope>NUCLEOTIDE SEQUENCE [LARGE SCALE GENOMIC DNA]</scope>
    <source>
        <strain evidence="8 9">Odt1-22</strain>
    </source>
</reference>
<dbReference type="PROSITE" id="PS50043">
    <property type="entry name" value="HTH_LUXR_2"/>
    <property type="match status" value="1"/>
</dbReference>
<accession>A0ABT7MH50</accession>
<dbReference type="PROSITE" id="PS50110">
    <property type="entry name" value="RESPONSE_REGULATORY"/>
    <property type="match status" value="1"/>
</dbReference>
<dbReference type="SMART" id="SM00448">
    <property type="entry name" value="REC"/>
    <property type="match status" value="1"/>
</dbReference>
<name>A0ABT7MH50_9PSEU</name>
<dbReference type="Proteomes" id="UP001231924">
    <property type="component" value="Unassembled WGS sequence"/>
</dbReference>
<sequence>MTVRVLVVDDQAVVRAGFRAILDAAEGIEVVGEAGGGPEAVTVAAHLRPDVVLMDVRMPAGDGVTATRAILDDPAATGTKVLVVSTFDLDEHVFDALRAGAGGFVLKDIEPERLVEAIRLVHAGEALLAPSITRRLIGEFVRLGPTASDHDGGSAPARDTAPGLSARERDVVAQVARGLSNAEIAAALVVAESTVKTHVSSVLTKWDLRDRVQLVVRAHELGLVGGDP</sequence>
<gene>
    <name evidence="8" type="ORF">QRT03_28875</name>
</gene>
<proteinExistence type="predicted"/>
<dbReference type="PANTHER" id="PTHR43214">
    <property type="entry name" value="TWO-COMPONENT RESPONSE REGULATOR"/>
    <property type="match status" value="1"/>
</dbReference>
<keyword evidence="1 5" id="KW-0597">Phosphoprotein</keyword>
<dbReference type="InterPro" id="IPR000792">
    <property type="entry name" value="Tscrpt_reg_LuxR_C"/>
</dbReference>
<dbReference type="SMART" id="SM00421">
    <property type="entry name" value="HTH_LUXR"/>
    <property type="match status" value="1"/>
</dbReference>
<protein>
    <submittedName>
        <fullName evidence="8">Response regulator transcription factor</fullName>
    </submittedName>
</protein>
<feature type="domain" description="Response regulatory" evidence="7">
    <location>
        <begin position="4"/>
        <end position="122"/>
    </location>
</feature>
<dbReference type="CDD" id="cd06170">
    <property type="entry name" value="LuxR_C_like"/>
    <property type="match status" value="1"/>
</dbReference>
<dbReference type="InterPro" id="IPR001789">
    <property type="entry name" value="Sig_transdc_resp-reg_receiver"/>
</dbReference>
<evidence type="ECO:0000256" key="4">
    <source>
        <dbReference type="ARBA" id="ARBA00023163"/>
    </source>
</evidence>
<dbReference type="InterPro" id="IPR011006">
    <property type="entry name" value="CheY-like_superfamily"/>
</dbReference>
<keyword evidence="3" id="KW-0238">DNA-binding</keyword>
<organism evidence="8 9">
    <name type="scientific">Actinomycetospora termitidis</name>
    <dbReference type="NCBI Taxonomy" id="3053470"/>
    <lineage>
        <taxon>Bacteria</taxon>
        <taxon>Bacillati</taxon>
        <taxon>Actinomycetota</taxon>
        <taxon>Actinomycetes</taxon>
        <taxon>Pseudonocardiales</taxon>
        <taxon>Pseudonocardiaceae</taxon>
        <taxon>Actinomycetospora</taxon>
    </lineage>
</organism>
<dbReference type="CDD" id="cd17535">
    <property type="entry name" value="REC_NarL-like"/>
    <property type="match status" value="1"/>
</dbReference>
<dbReference type="Pfam" id="PF00196">
    <property type="entry name" value="GerE"/>
    <property type="match status" value="1"/>
</dbReference>
<evidence type="ECO:0000256" key="1">
    <source>
        <dbReference type="ARBA" id="ARBA00022553"/>
    </source>
</evidence>
<dbReference type="InterPro" id="IPR058245">
    <property type="entry name" value="NreC/VraR/RcsB-like_REC"/>
</dbReference>
<keyword evidence="9" id="KW-1185">Reference proteome</keyword>
<keyword evidence="4" id="KW-0804">Transcription</keyword>
<dbReference type="PRINTS" id="PR00038">
    <property type="entry name" value="HTHLUXR"/>
</dbReference>
<evidence type="ECO:0000259" key="6">
    <source>
        <dbReference type="PROSITE" id="PS50043"/>
    </source>
</evidence>
<evidence type="ECO:0000256" key="2">
    <source>
        <dbReference type="ARBA" id="ARBA00023015"/>
    </source>
</evidence>
<feature type="domain" description="HTH luxR-type" evidence="6">
    <location>
        <begin position="157"/>
        <end position="222"/>
    </location>
</feature>
<evidence type="ECO:0000259" key="7">
    <source>
        <dbReference type="PROSITE" id="PS50110"/>
    </source>
</evidence>
<dbReference type="Gene3D" id="3.40.50.2300">
    <property type="match status" value="1"/>
</dbReference>